<dbReference type="Pfam" id="PF10098">
    <property type="entry name" value="DUF2336"/>
    <property type="match status" value="1"/>
</dbReference>
<sequence>MQSMKQDFSVRYSAPGFCNNPESINSLNAEQKYSFALQVCYFIENGYLYEEEDQLKNYLKQLTIHPDLEIRVLIANRLKNSKHLPHEIALKLAFDINKVAAPIIADSPQLNDYDLITLLNTSKEISKLIALTKRNNLSEEVCFKVVSLKNLSLIISIIQNPGSQISFELYRNLLNTYYDDQSFLSALLMRKNLDNRLLQKLVIELKPEARNIITKHFNLYINNITKIFCPTDINSFEDKPTHNEETELRRRIDQLYSQNSLNNAIIIHYLCKGDLYSFLYSIAKLSDIPFSQIRFIAINRLTTKEFENLYYSSGLPVNFMEAIQTILTAIINASKEGARVTKSDFPLLISKYLKENKEKYKVEGIGYLLKLIFLK</sequence>
<reference evidence="1 2" key="1">
    <citation type="submission" date="2014-11" db="EMBL/GenBank/DDBJ databases">
        <title>A Rickettsiales Symbiont of Amoebae With Ancient Features.</title>
        <authorList>
            <person name="Schulz F."/>
            <person name="Martijn J."/>
            <person name="Wascher F."/>
            <person name="Kostanjsek R."/>
            <person name="Ettema T.J."/>
            <person name="Horn M."/>
        </authorList>
    </citation>
    <scope>NUCLEOTIDE SEQUENCE [LARGE SCALE GENOMIC DNA]</scope>
    <source>
        <strain evidence="1 2">UWC36</strain>
    </source>
</reference>
<gene>
    <name evidence="1" type="ORF">NF27_EY01670</name>
</gene>
<organism evidence="1 2">
    <name type="scientific">Candidatus Jidaibacter acanthamoebae</name>
    <dbReference type="NCBI Taxonomy" id="86105"/>
    <lineage>
        <taxon>Bacteria</taxon>
        <taxon>Pseudomonadati</taxon>
        <taxon>Pseudomonadota</taxon>
        <taxon>Alphaproteobacteria</taxon>
        <taxon>Rickettsiales</taxon>
        <taxon>Candidatus Midichloriaceae</taxon>
        <taxon>Candidatus Jidaibacter</taxon>
    </lineage>
</organism>
<proteinExistence type="predicted"/>
<name>A0A0C1MYR2_9RICK</name>
<evidence type="ECO:0008006" key="3">
    <source>
        <dbReference type="Google" id="ProtNLM"/>
    </source>
</evidence>
<evidence type="ECO:0000313" key="2">
    <source>
        <dbReference type="Proteomes" id="UP000031258"/>
    </source>
</evidence>
<dbReference type="Proteomes" id="UP000031258">
    <property type="component" value="Unassembled WGS sequence"/>
</dbReference>
<dbReference type="InterPro" id="IPR019285">
    <property type="entry name" value="DUF2336"/>
</dbReference>
<dbReference type="STRING" id="86105.NF27_EY01670"/>
<evidence type="ECO:0000313" key="1">
    <source>
        <dbReference type="EMBL" id="KIE05071.1"/>
    </source>
</evidence>
<keyword evidence="2" id="KW-1185">Reference proteome</keyword>
<comment type="caution">
    <text evidence="1">The sequence shown here is derived from an EMBL/GenBank/DDBJ whole genome shotgun (WGS) entry which is preliminary data.</text>
</comment>
<protein>
    <recommendedName>
        <fullName evidence="3">DUF2336 domain-containing protein</fullName>
    </recommendedName>
</protein>
<accession>A0A0C1MYR2</accession>
<dbReference type="EMBL" id="JSWE01000124">
    <property type="protein sequence ID" value="KIE05071.1"/>
    <property type="molecule type" value="Genomic_DNA"/>
</dbReference>
<dbReference type="AlphaFoldDB" id="A0A0C1MYR2"/>